<dbReference type="InterPro" id="IPR040079">
    <property type="entry name" value="Glutathione_S-Trfase"/>
</dbReference>
<dbReference type="InterPro" id="IPR010987">
    <property type="entry name" value="Glutathione-S-Trfase_C-like"/>
</dbReference>
<reference evidence="5" key="1">
    <citation type="submission" date="2024-06" db="EMBL/GenBank/DDBJ databases">
        <title>Multi-omics analyses provide insights into the biosynthesis of the anticancer antibiotic pleurotin in Hohenbuehelia grisea.</title>
        <authorList>
            <person name="Weaver J.A."/>
            <person name="Alberti F."/>
        </authorList>
    </citation>
    <scope>NUCLEOTIDE SEQUENCE [LARGE SCALE GENOMIC DNA]</scope>
    <source>
        <strain evidence="5">T-177</strain>
    </source>
</reference>
<dbReference type="Pfam" id="PF02798">
    <property type="entry name" value="GST_N"/>
    <property type="match status" value="1"/>
</dbReference>
<organism evidence="4 5">
    <name type="scientific">Hohenbuehelia grisea</name>
    <dbReference type="NCBI Taxonomy" id="104357"/>
    <lineage>
        <taxon>Eukaryota</taxon>
        <taxon>Fungi</taxon>
        <taxon>Dikarya</taxon>
        <taxon>Basidiomycota</taxon>
        <taxon>Agaricomycotina</taxon>
        <taxon>Agaricomycetes</taxon>
        <taxon>Agaricomycetidae</taxon>
        <taxon>Agaricales</taxon>
        <taxon>Pleurotineae</taxon>
        <taxon>Pleurotaceae</taxon>
        <taxon>Hohenbuehelia</taxon>
    </lineage>
</organism>
<evidence type="ECO:0000256" key="1">
    <source>
        <dbReference type="ARBA" id="ARBA00007409"/>
    </source>
</evidence>
<comment type="caution">
    <text evidence="4">The sequence shown here is derived from an EMBL/GenBank/DDBJ whole genome shotgun (WGS) entry which is preliminary data.</text>
</comment>
<dbReference type="InterPro" id="IPR036249">
    <property type="entry name" value="Thioredoxin-like_sf"/>
</dbReference>
<gene>
    <name evidence="4" type="ORF">HGRIS_009417</name>
</gene>
<feature type="domain" description="GST C-terminal" evidence="3">
    <location>
        <begin position="119"/>
        <end position="238"/>
    </location>
</feature>
<evidence type="ECO:0000313" key="4">
    <source>
        <dbReference type="EMBL" id="KAL0949347.1"/>
    </source>
</evidence>
<dbReference type="PANTHER" id="PTHR44051">
    <property type="entry name" value="GLUTATHIONE S-TRANSFERASE-RELATED"/>
    <property type="match status" value="1"/>
</dbReference>
<dbReference type="SUPFAM" id="SSF47616">
    <property type="entry name" value="GST C-terminal domain-like"/>
    <property type="match status" value="1"/>
</dbReference>
<dbReference type="SUPFAM" id="SSF52833">
    <property type="entry name" value="Thioredoxin-like"/>
    <property type="match status" value="1"/>
</dbReference>
<dbReference type="SFLD" id="SFLDS00019">
    <property type="entry name" value="Glutathione_Transferase_(cytos"/>
    <property type="match status" value="1"/>
</dbReference>
<dbReference type="Proteomes" id="UP001556367">
    <property type="component" value="Unassembled WGS sequence"/>
</dbReference>
<evidence type="ECO:0000313" key="5">
    <source>
        <dbReference type="Proteomes" id="UP001556367"/>
    </source>
</evidence>
<dbReference type="PANTHER" id="PTHR44051:SF9">
    <property type="entry name" value="GLUTATHIONE S-TRANSFERASE 1"/>
    <property type="match status" value="1"/>
</dbReference>
<dbReference type="EMBL" id="JASNQZ010000012">
    <property type="protein sequence ID" value="KAL0949347.1"/>
    <property type="molecule type" value="Genomic_DNA"/>
</dbReference>
<dbReference type="InterPro" id="IPR004045">
    <property type="entry name" value="Glutathione_S-Trfase_N"/>
</dbReference>
<evidence type="ECO:0000259" key="3">
    <source>
        <dbReference type="PROSITE" id="PS50405"/>
    </source>
</evidence>
<dbReference type="Gene3D" id="1.20.1050.10">
    <property type="match status" value="1"/>
</dbReference>
<dbReference type="PROSITE" id="PS50405">
    <property type="entry name" value="GST_CTER"/>
    <property type="match status" value="1"/>
</dbReference>
<dbReference type="SFLD" id="SFLDG00358">
    <property type="entry name" value="Main_(cytGST)"/>
    <property type="match status" value="1"/>
</dbReference>
<evidence type="ECO:0000259" key="2">
    <source>
        <dbReference type="PROSITE" id="PS50404"/>
    </source>
</evidence>
<dbReference type="Gene3D" id="3.40.30.10">
    <property type="entry name" value="Glutaredoxin"/>
    <property type="match status" value="1"/>
</dbReference>
<sequence length="240" mass="27589">MTMSTSEAKESSSRVVIHHLNSSRSQRILWLLEELDVPYELRKYHRTSTNTAPKELLDISPLGKAPVITDGQVTLAESGAIIEYLLQKYDTEGRFSTRPWPESESGWLYDLYFTHYAEGSLQPILVRRYIFRSVPKRFPIFLRPLVGWTLGTFDKRMNQPDLEKHGKMIEDHLAKVNDWLADGEAPTRADFMMSFCLETLLSRAPDVVGPHVRAYVERIQQRPAYKRAVEKGGPYAYIVA</sequence>
<evidence type="ECO:0008006" key="6">
    <source>
        <dbReference type="Google" id="ProtNLM"/>
    </source>
</evidence>
<comment type="similarity">
    <text evidence="1">Belongs to the GST superfamily.</text>
</comment>
<dbReference type="PROSITE" id="PS50404">
    <property type="entry name" value="GST_NTER"/>
    <property type="match status" value="1"/>
</dbReference>
<proteinExistence type="inferred from homology"/>
<dbReference type="CDD" id="cd03046">
    <property type="entry name" value="GST_N_GTT1_like"/>
    <property type="match status" value="1"/>
</dbReference>
<accession>A0ABR3J193</accession>
<keyword evidence="5" id="KW-1185">Reference proteome</keyword>
<dbReference type="InterPro" id="IPR036282">
    <property type="entry name" value="Glutathione-S-Trfase_C_sf"/>
</dbReference>
<feature type="domain" description="GST N-terminal" evidence="2">
    <location>
        <begin position="12"/>
        <end position="93"/>
    </location>
</feature>
<protein>
    <recommendedName>
        <fullName evidence="6">Glutathione S-transferase</fullName>
    </recommendedName>
</protein>
<name>A0ABR3J193_9AGAR</name>